<dbReference type="SMART" id="SM00324">
    <property type="entry name" value="RhoGAP"/>
    <property type="match status" value="1"/>
</dbReference>
<dbReference type="Pfam" id="PF21310">
    <property type="entry name" value="OCRL-like_ASH"/>
    <property type="match status" value="1"/>
</dbReference>
<dbReference type="GeneID" id="66075613"/>
<keyword evidence="8" id="KW-1185">Reference proteome</keyword>
<keyword evidence="4" id="KW-0968">Cytoplasmic vesicle</keyword>
<dbReference type="SUPFAM" id="SSF48350">
    <property type="entry name" value="GTPase activation domain, GAP"/>
    <property type="match status" value="1"/>
</dbReference>
<evidence type="ECO:0000256" key="4">
    <source>
        <dbReference type="ARBA" id="ARBA00023329"/>
    </source>
</evidence>
<dbReference type="RefSeq" id="XP_043012312.1">
    <property type="nucleotide sequence ID" value="XM_043151219.1"/>
</dbReference>
<proteinExistence type="predicted"/>
<dbReference type="PANTHER" id="PTHR11200:SF300">
    <property type="entry name" value="TYPE II INOSITOL 1,4,5-TRISPHOSPHATE 5-PHOSPHATASE"/>
    <property type="match status" value="1"/>
</dbReference>
<dbReference type="InterPro" id="IPR000198">
    <property type="entry name" value="RhoGAP_dom"/>
</dbReference>
<gene>
    <name evidence="7" type="ORF">E1B28_006537</name>
</gene>
<dbReference type="GO" id="GO:0046856">
    <property type="term" value="P:phosphatidylinositol dephosphorylation"/>
    <property type="evidence" value="ECO:0007669"/>
    <property type="project" value="InterPro"/>
</dbReference>
<dbReference type="KEGG" id="more:E1B28_006537"/>
<protein>
    <recommendedName>
        <fullName evidence="6">Rho-GAP domain-containing protein</fullName>
    </recommendedName>
</protein>
<dbReference type="Gene3D" id="2.30.29.110">
    <property type="match status" value="1"/>
</dbReference>
<feature type="compositionally biased region" description="Polar residues" evidence="5">
    <location>
        <begin position="478"/>
        <end position="498"/>
    </location>
</feature>
<dbReference type="InterPro" id="IPR036691">
    <property type="entry name" value="Endo/exonu/phosph_ase_sf"/>
</dbReference>
<dbReference type="Gene3D" id="1.10.555.10">
    <property type="entry name" value="Rho GTPase activation protein"/>
    <property type="match status" value="1"/>
</dbReference>
<dbReference type="Gene3D" id="3.60.10.10">
    <property type="entry name" value="Endonuclease/exonuclease/phosphatase"/>
    <property type="match status" value="1"/>
</dbReference>
<dbReference type="Proteomes" id="UP001049176">
    <property type="component" value="Chromosome 3"/>
</dbReference>
<evidence type="ECO:0000259" key="6">
    <source>
        <dbReference type="PROSITE" id="PS50238"/>
    </source>
</evidence>
<dbReference type="InterPro" id="IPR008936">
    <property type="entry name" value="Rho_GTPase_activation_prot"/>
</dbReference>
<name>A0A9P7S6P8_9AGAR</name>
<comment type="subcellular location">
    <subcellularLocation>
        <location evidence="2">Cytoplasmic vesicle</location>
        <location evidence="2">Phagosome membrane</location>
    </subcellularLocation>
    <subcellularLocation>
        <location evidence="1">Early endosome membrane</location>
    </subcellularLocation>
</comment>
<keyword evidence="3" id="KW-0967">Endosome</keyword>
<dbReference type="Pfam" id="PF00620">
    <property type="entry name" value="RhoGAP"/>
    <property type="match status" value="1"/>
</dbReference>
<dbReference type="OrthoDB" id="7862313at2759"/>
<dbReference type="GO" id="GO:0004439">
    <property type="term" value="F:phosphatidylinositol-4,5-bisphosphate 5-phosphatase activity"/>
    <property type="evidence" value="ECO:0007669"/>
    <property type="project" value="TreeGrafter"/>
</dbReference>
<dbReference type="SUPFAM" id="SSF56219">
    <property type="entry name" value="DNase I-like"/>
    <property type="match status" value="1"/>
</dbReference>
<evidence type="ECO:0000256" key="2">
    <source>
        <dbReference type="ARBA" id="ARBA00004580"/>
    </source>
</evidence>
<sequence>MSELQSALRALLRDTDGIITLIEVFNLPETLTSDEESSRLQALGDSRNRRVLAVVVHKDEASGQEEGSLFVLKPKHPSSGYPDELEIRHVFPICGDFTISMAQIKRHSADLRSPTRSHSSTQSPSAAINQQEAGLKVTVHSGLSNTEPLSFFTYDVQGLRTVLAEYRRLKTASDAESTASVFPTQTFSWLATYTSRAISIPTLSTIPPDLRLELLPLHTRLSDASAGIPGDDADDLLYIREEWVRTRAREACRKGRVRLKIRIGTFNVNGKMPSQDLATWVNGHNVVSGKDGVHASSLLPPVKEVSPLSLGDVNKNPLDKLTDKNEPASSSTTTVESEDTLHEPANEAGTVPFTDGDHFDDTDVMVFGFQELDLSTEALIYSTSTTREEAWCMAIFAALGEKGGQYVKLASKQLVGMLIVVIVKSSLRSCFSNLMASSVGIGIMGVMGNKGGTAIRLTFTPPPPGTLQGKESGGSLSGDAQQSPIRHIPTVSQNNGSESLRGAESRSEKSSGYDDIIIAPGPTTLTFVCSHLAAFDEMVDKRNADYQDLTKRLLFLETLPYDNVEADTIPHGVKSPMRSASVSSGISANSNINGVPVRRPTAQLPADTSNVPLLERYNIFETDVLFWMVISDLNYRIDLPDSDVRAILASEHWDNKFNALLKYDQLKNAIRNKKAFDLFSEHPIAHLPTYRFSSGIVADDLGYDIKRKPAWTDRVLYAHSPLTSSIHQLSYVGHPEINMSDHKPVSADFAVDVDVYDKNGLSGMAKHLFRQLHGMEENQSRAKTELSHTAIEIGEFSYRQLIKRVFTIRNTGKVASAFRFVPVDMGSELHPGWLNVSPVTGLLLPNDVVEIALTVFVDDRTASKLNLGSKNLDCTLILHTLLGKDHFITVSGKYQYTCFANSLSRLTRLPGPIRSLTGPQDLLHEDRAINAPREIMRLVNWMMTGSHHAVEDIFVKDADKHLSHQIIESLDTGDEFPFSTDQKDSATLVAFGETLIQLLSSLPEGIVPEALHSQCGQVASRDEAFEILDALPPTAVNVWISVTAFLHFIVQSSSQPEVTAEKIASRFAPILLRDSYGASPSISPLMTHRFLLYFIQ</sequence>
<evidence type="ECO:0000256" key="5">
    <source>
        <dbReference type="SAM" id="MobiDB-lite"/>
    </source>
</evidence>
<feature type="region of interest" description="Disordered" evidence="5">
    <location>
        <begin position="458"/>
        <end position="513"/>
    </location>
</feature>
<evidence type="ECO:0000256" key="3">
    <source>
        <dbReference type="ARBA" id="ARBA00022753"/>
    </source>
</evidence>
<dbReference type="GO" id="GO:0007165">
    <property type="term" value="P:signal transduction"/>
    <property type="evidence" value="ECO:0007669"/>
    <property type="project" value="InterPro"/>
</dbReference>
<dbReference type="PROSITE" id="PS50238">
    <property type="entry name" value="RHOGAP"/>
    <property type="match status" value="1"/>
</dbReference>
<dbReference type="InterPro" id="IPR013783">
    <property type="entry name" value="Ig-like_fold"/>
</dbReference>
<reference evidence="7" key="1">
    <citation type="journal article" date="2021" name="Genome Biol. Evol.">
        <title>The assembled and annotated genome of the fairy-ring fungus Marasmius oreades.</title>
        <authorList>
            <person name="Hiltunen M."/>
            <person name="Ament-Velasquez S.L."/>
            <person name="Johannesson H."/>
        </authorList>
    </citation>
    <scope>NUCLEOTIDE SEQUENCE</scope>
    <source>
        <strain evidence="7">03SP1</strain>
    </source>
</reference>
<feature type="compositionally biased region" description="Polar residues" evidence="5">
    <location>
        <begin position="114"/>
        <end position="131"/>
    </location>
</feature>
<feature type="region of interest" description="Disordered" evidence="5">
    <location>
        <begin position="108"/>
        <end position="131"/>
    </location>
</feature>
<accession>A0A9P7S6P8</accession>
<organism evidence="7 8">
    <name type="scientific">Marasmius oreades</name>
    <name type="common">fairy-ring Marasmius</name>
    <dbReference type="NCBI Taxonomy" id="181124"/>
    <lineage>
        <taxon>Eukaryota</taxon>
        <taxon>Fungi</taxon>
        <taxon>Dikarya</taxon>
        <taxon>Basidiomycota</taxon>
        <taxon>Agaricomycotina</taxon>
        <taxon>Agaricomycetes</taxon>
        <taxon>Agaricomycetidae</taxon>
        <taxon>Agaricales</taxon>
        <taxon>Marasmiineae</taxon>
        <taxon>Marasmiaceae</taxon>
        <taxon>Marasmius</taxon>
    </lineage>
</organism>
<feature type="region of interest" description="Disordered" evidence="5">
    <location>
        <begin position="309"/>
        <end position="353"/>
    </location>
</feature>
<dbReference type="PANTHER" id="PTHR11200">
    <property type="entry name" value="INOSITOL 5-PHOSPHATASE"/>
    <property type="match status" value="1"/>
</dbReference>
<dbReference type="Gene3D" id="2.60.40.10">
    <property type="entry name" value="Immunoglobulins"/>
    <property type="match status" value="1"/>
</dbReference>
<dbReference type="SMART" id="SM00128">
    <property type="entry name" value="IPPc"/>
    <property type="match status" value="1"/>
</dbReference>
<dbReference type="InterPro" id="IPR000300">
    <property type="entry name" value="IPPc"/>
</dbReference>
<dbReference type="Pfam" id="PF22669">
    <property type="entry name" value="Exo_endo_phos2"/>
    <property type="match status" value="2"/>
</dbReference>
<dbReference type="InterPro" id="IPR046985">
    <property type="entry name" value="IP5"/>
</dbReference>
<evidence type="ECO:0000313" key="8">
    <source>
        <dbReference type="Proteomes" id="UP001049176"/>
    </source>
</evidence>
<dbReference type="EMBL" id="CM032183">
    <property type="protein sequence ID" value="KAG7095842.1"/>
    <property type="molecule type" value="Genomic_DNA"/>
</dbReference>
<feature type="domain" description="Rho-GAP" evidence="6">
    <location>
        <begin position="917"/>
        <end position="1096"/>
    </location>
</feature>
<dbReference type="InterPro" id="IPR048869">
    <property type="entry name" value="OCRL-1_2_ASH"/>
</dbReference>
<evidence type="ECO:0000313" key="7">
    <source>
        <dbReference type="EMBL" id="KAG7095842.1"/>
    </source>
</evidence>
<dbReference type="GO" id="GO:0031901">
    <property type="term" value="C:early endosome membrane"/>
    <property type="evidence" value="ECO:0007669"/>
    <property type="project" value="UniProtKB-SubCell"/>
</dbReference>
<feature type="compositionally biased region" description="Basic and acidic residues" evidence="5">
    <location>
        <begin position="501"/>
        <end position="512"/>
    </location>
</feature>
<evidence type="ECO:0000256" key="1">
    <source>
        <dbReference type="ARBA" id="ARBA00004146"/>
    </source>
</evidence>
<feature type="compositionally biased region" description="Basic and acidic residues" evidence="5">
    <location>
        <begin position="317"/>
        <end position="326"/>
    </location>
</feature>
<dbReference type="AlphaFoldDB" id="A0A9P7S6P8"/>
<comment type="caution">
    <text evidence="7">The sequence shown here is derived from an EMBL/GenBank/DDBJ whole genome shotgun (WGS) entry which is preliminary data.</text>
</comment>